<organism evidence="17 18">
    <name type="scientific">Lonchura striata</name>
    <name type="common">white-rumped munia</name>
    <dbReference type="NCBI Taxonomy" id="40157"/>
    <lineage>
        <taxon>Eukaryota</taxon>
        <taxon>Metazoa</taxon>
        <taxon>Chordata</taxon>
        <taxon>Craniata</taxon>
        <taxon>Vertebrata</taxon>
        <taxon>Euteleostomi</taxon>
        <taxon>Archelosauria</taxon>
        <taxon>Archosauria</taxon>
        <taxon>Dinosauria</taxon>
        <taxon>Saurischia</taxon>
        <taxon>Theropoda</taxon>
        <taxon>Coelurosauria</taxon>
        <taxon>Aves</taxon>
        <taxon>Neognathae</taxon>
        <taxon>Neoaves</taxon>
        <taxon>Telluraves</taxon>
        <taxon>Australaves</taxon>
        <taxon>Passeriformes</taxon>
        <taxon>Passeroidea</taxon>
        <taxon>Estrildidae</taxon>
        <taxon>Estrildinae</taxon>
        <taxon>Lonchura</taxon>
    </lineage>
</organism>
<gene>
    <name evidence="17" type="primary">ERVK-8_1</name>
    <name evidence="17" type="ORF">RLOC_00005291</name>
</gene>
<keyword evidence="7" id="KW-0378">Hydrolase</keyword>
<evidence type="ECO:0000256" key="10">
    <source>
        <dbReference type="ARBA" id="ARBA00023125"/>
    </source>
</evidence>
<dbReference type="SUPFAM" id="SSF53098">
    <property type="entry name" value="Ribonuclease H-like"/>
    <property type="match status" value="2"/>
</dbReference>
<dbReference type="SUPFAM" id="SSF56672">
    <property type="entry name" value="DNA/RNA polymerases"/>
    <property type="match status" value="1"/>
</dbReference>
<evidence type="ECO:0000256" key="6">
    <source>
        <dbReference type="ARBA" id="ARBA00022759"/>
    </source>
</evidence>
<keyword evidence="4" id="KW-0540">Nuclease</keyword>
<dbReference type="InterPro" id="IPR043128">
    <property type="entry name" value="Rev_trsase/Diguanyl_cyclase"/>
</dbReference>
<dbReference type="InterPro" id="IPR036862">
    <property type="entry name" value="Integrase_C_dom_sf_retrovir"/>
</dbReference>
<dbReference type="GO" id="GO:0015074">
    <property type="term" value="P:DNA integration"/>
    <property type="evidence" value="ECO:0007669"/>
    <property type="project" value="InterPro"/>
</dbReference>
<sequence>MGPLQPGLPSPSMLPRDWQLAVIDIKDCFFNILLFPRDAPRFAFSVPSINRAEPYKRYQWTTLPQGMKNSPVLCQIFVAQVLSPVRKIFPEAIILHYMDDVLICAKTETYLKTTLAKTIAAIEAAGFEIAKDKIQLAAPWKYLGFFIAGRTIVPQSLTINDKPRTLRDLQQICGTITWIRPLLGLTTEELAPLFNLLRGDGDLASPRELTPAAKGALESVADAVRSRQAHRVDRSLPLELAILGKCPNFHGLLFQWDAGQRDPLLVIEWLFLPHQPVKTISTPVELMAKIIIKARQRLRTLAGCDPACIYMPLNLEQLESLLQTNENLQIALDSYPGQISIHYPKHKLFKDTLYLAPKSFKSKTPIKGALTVFTDGSGKSHKSVITWKDPDSQKWESDIQIVEGSPQIAELAAVVRAFKKFQQPLNLVTDSAYVAGIVERAEHALLKDISNKKLFHLLLDLIWLISHREQLYHVMHVRAHTDLPGSVAEGNRRADQLAMPLTFTAPALSTNLPDTFAQARLSHAFFHQNAPALARQFKISHAQARSIVTTCSSCQTFALPSMAMGVNPRGLGALELWQTDITHYSPFGRLKYMHVSVDTFSGAVFASLHTGEKTKDSIKHLYMAFATLGVPKAIKTDNGPGFTSARFKQFLQQWGIAHTTGIPHNPTGQAIIERTHKNIKQLLEQQQDLALAMTPVEKVCKALYVLNFLNCSEKEPNPPVLRHFYNNTRAQLKERPPVLVRDPESKQVSGPYPLITWGRGSLEMAAQKTFTNDLREWTPRRIRLAASLTLLAIMAIPETSTDREKKSSSVKYLEVLVDKLLNMSQQCELAAQKTNHILVCIKRGVPSRSAGQEVSLPLSSALMTSHLQFCILESSAQERCLDNEKDESNRDAQR</sequence>
<dbReference type="InterPro" id="IPR036397">
    <property type="entry name" value="RNaseH_sf"/>
</dbReference>
<keyword evidence="2" id="KW-0808">Transferase</keyword>
<evidence type="ECO:0000256" key="7">
    <source>
        <dbReference type="ARBA" id="ARBA00022801"/>
    </source>
</evidence>
<dbReference type="InterPro" id="IPR010661">
    <property type="entry name" value="RVT_thumb"/>
</dbReference>
<dbReference type="Pfam" id="PF02022">
    <property type="entry name" value="Integrase_Zn"/>
    <property type="match status" value="1"/>
</dbReference>
<dbReference type="InterPro" id="IPR000477">
    <property type="entry name" value="RT_dom"/>
</dbReference>
<evidence type="ECO:0000256" key="5">
    <source>
        <dbReference type="ARBA" id="ARBA00022723"/>
    </source>
</evidence>
<dbReference type="InterPro" id="IPR017856">
    <property type="entry name" value="Integrase-like_N"/>
</dbReference>
<dbReference type="InterPro" id="IPR012337">
    <property type="entry name" value="RNaseH-like_sf"/>
</dbReference>
<evidence type="ECO:0000259" key="14">
    <source>
        <dbReference type="PROSITE" id="PS50878"/>
    </source>
</evidence>
<dbReference type="GO" id="GO:0003964">
    <property type="term" value="F:RNA-directed DNA polymerase activity"/>
    <property type="evidence" value="ECO:0007669"/>
    <property type="project" value="UniProtKB-KW"/>
</dbReference>
<keyword evidence="5" id="KW-0479">Metal-binding</keyword>
<dbReference type="PROSITE" id="PS50876">
    <property type="entry name" value="ZF_INTEGRASE"/>
    <property type="match status" value="1"/>
</dbReference>
<dbReference type="AlphaFoldDB" id="A0A218VD77"/>
<name>A0A218VD77_9PASE</name>
<keyword evidence="3" id="KW-0548">Nucleotidyltransferase</keyword>
<comment type="similarity">
    <text evidence="1">Belongs to the beta type-B retroviral polymerase family. HERV class-II K(HML-2) pol subfamily.</text>
</comment>
<keyword evidence="18" id="KW-1185">Reference proteome</keyword>
<dbReference type="PROSITE" id="PS50994">
    <property type="entry name" value="INTEGRASE"/>
    <property type="match status" value="1"/>
</dbReference>
<evidence type="ECO:0000256" key="9">
    <source>
        <dbReference type="ARBA" id="ARBA00022918"/>
    </source>
</evidence>
<dbReference type="EMBL" id="MUZQ01000006">
    <property type="protein sequence ID" value="OWK64025.1"/>
    <property type="molecule type" value="Genomic_DNA"/>
</dbReference>
<evidence type="ECO:0000256" key="2">
    <source>
        <dbReference type="ARBA" id="ARBA00022679"/>
    </source>
</evidence>
<evidence type="ECO:0000259" key="13">
    <source>
        <dbReference type="PROSITE" id="PS50876"/>
    </source>
</evidence>
<dbReference type="Pfam" id="PF00665">
    <property type="entry name" value="rve"/>
    <property type="match status" value="1"/>
</dbReference>
<evidence type="ECO:0000256" key="1">
    <source>
        <dbReference type="ARBA" id="ARBA00010879"/>
    </source>
</evidence>
<accession>A0A218VD77</accession>
<keyword evidence="12" id="KW-0863">Zinc-finger</keyword>
<proteinExistence type="inferred from homology"/>
<evidence type="ECO:0000256" key="4">
    <source>
        <dbReference type="ARBA" id="ARBA00022722"/>
    </source>
</evidence>
<feature type="domain" description="RNase H type-1" evidence="15">
    <location>
        <begin position="366"/>
        <end position="503"/>
    </location>
</feature>
<dbReference type="GO" id="GO:0008270">
    <property type="term" value="F:zinc ion binding"/>
    <property type="evidence" value="ECO:0007669"/>
    <property type="project" value="UniProtKB-KW"/>
</dbReference>
<comment type="caution">
    <text evidence="17">The sequence shown here is derived from an EMBL/GenBank/DDBJ whole genome shotgun (WGS) entry which is preliminary data.</text>
</comment>
<dbReference type="Pfam" id="PF00078">
    <property type="entry name" value="RVT_1"/>
    <property type="match status" value="1"/>
</dbReference>
<dbReference type="InterPro" id="IPR003308">
    <property type="entry name" value="Integrase_Zn-bd_dom_N"/>
</dbReference>
<evidence type="ECO:0000259" key="15">
    <source>
        <dbReference type="PROSITE" id="PS50879"/>
    </source>
</evidence>
<keyword evidence="6" id="KW-0255">Endonuclease</keyword>
<dbReference type="PROSITE" id="PS50878">
    <property type="entry name" value="RT_POL"/>
    <property type="match status" value="1"/>
</dbReference>
<reference evidence="17 18" key="1">
    <citation type="submission" date="2017-05" db="EMBL/GenBank/DDBJ databases">
        <title>Genome of assembly of the Bengalese finch, Lonchura striata domestica.</title>
        <authorList>
            <person name="Colquitt B.M."/>
            <person name="Brainard M.S."/>
        </authorList>
    </citation>
    <scope>NUCLEOTIDE SEQUENCE [LARGE SCALE GENOMIC DNA]</scope>
    <source>
        <strain evidence="17">White83orange57</strain>
    </source>
</reference>
<dbReference type="Gene3D" id="1.10.10.200">
    <property type="match status" value="1"/>
</dbReference>
<dbReference type="InterPro" id="IPR001584">
    <property type="entry name" value="Integrase_cat-core"/>
</dbReference>
<dbReference type="Gene3D" id="3.30.70.270">
    <property type="match status" value="2"/>
</dbReference>
<evidence type="ECO:0000256" key="8">
    <source>
        <dbReference type="ARBA" id="ARBA00022833"/>
    </source>
</evidence>
<evidence type="ECO:0000256" key="12">
    <source>
        <dbReference type="PROSITE-ProRule" id="PRU00450"/>
    </source>
</evidence>
<keyword evidence="8" id="KW-0862">Zinc</keyword>
<dbReference type="Proteomes" id="UP000197619">
    <property type="component" value="Unassembled WGS sequence"/>
</dbReference>
<dbReference type="PANTHER" id="PTHR41694:SF4">
    <property type="entry name" value="ENDOGENOUS RETROVIRUS GROUP K MEMBER 10 POL PROTEIN-RELATED"/>
    <property type="match status" value="1"/>
</dbReference>
<dbReference type="PANTHER" id="PTHR41694">
    <property type="entry name" value="ENDOGENOUS RETROVIRUS GROUP K MEMBER POL PROTEIN"/>
    <property type="match status" value="1"/>
</dbReference>
<dbReference type="GO" id="GO:0004523">
    <property type="term" value="F:RNA-DNA hybrid ribonuclease activity"/>
    <property type="evidence" value="ECO:0007669"/>
    <property type="project" value="InterPro"/>
</dbReference>
<evidence type="ECO:0000313" key="18">
    <source>
        <dbReference type="Proteomes" id="UP000197619"/>
    </source>
</evidence>
<keyword evidence="11" id="KW-0511">Multifunctional enzyme</keyword>
<feature type="domain" description="Integrase catalytic" evidence="16">
    <location>
        <begin position="564"/>
        <end position="727"/>
    </location>
</feature>
<dbReference type="GO" id="GO:0003677">
    <property type="term" value="F:DNA binding"/>
    <property type="evidence" value="ECO:0007669"/>
    <property type="project" value="UniProtKB-KW"/>
</dbReference>
<evidence type="ECO:0000256" key="11">
    <source>
        <dbReference type="ARBA" id="ARBA00023268"/>
    </source>
</evidence>
<keyword evidence="10" id="KW-0238">DNA-binding</keyword>
<dbReference type="GO" id="GO:0035613">
    <property type="term" value="F:RNA stem-loop binding"/>
    <property type="evidence" value="ECO:0007669"/>
    <property type="project" value="TreeGrafter"/>
</dbReference>
<evidence type="ECO:0000259" key="16">
    <source>
        <dbReference type="PROSITE" id="PS50994"/>
    </source>
</evidence>
<keyword evidence="9" id="KW-0695">RNA-directed DNA polymerase</keyword>
<dbReference type="InterPro" id="IPR002156">
    <property type="entry name" value="RNaseH_domain"/>
</dbReference>
<dbReference type="SUPFAM" id="SSF46919">
    <property type="entry name" value="N-terminal Zn binding domain of HIV integrase"/>
    <property type="match status" value="1"/>
</dbReference>
<dbReference type="InterPro" id="IPR043502">
    <property type="entry name" value="DNA/RNA_pol_sf"/>
</dbReference>
<evidence type="ECO:0000256" key="3">
    <source>
        <dbReference type="ARBA" id="ARBA00022695"/>
    </source>
</evidence>
<feature type="domain" description="Reverse transcriptase" evidence="14">
    <location>
        <begin position="1"/>
        <end position="147"/>
    </location>
</feature>
<feature type="domain" description="Integrase-type" evidence="13">
    <location>
        <begin position="514"/>
        <end position="555"/>
    </location>
</feature>
<dbReference type="Pfam" id="PF00075">
    <property type="entry name" value="RNase_H"/>
    <property type="match status" value="1"/>
</dbReference>
<evidence type="ECO:0000313" key="17">
    <source>
        <dbReference type="EMBL" id="OWK64025.1"/>
    </source>
</evidence>
<dbReference type="PROSITE" id="PS50879">
    <property type="entry name" value="RNASE_H_1"/>
    <property type="match status" value="1"/>
</dbReference>
<dbReference type="Pfam" id="PF06817">
    <property type="entry name" value="RVT_thumb"/>
    <property type="match status" value="1"/>
</dbReference>
<dbReference type="Gene3D" id="3.30.420.10">
    <property type="entry name" value="Ribonuclease H-like superfamily/Ribonuclease H"/>
    <property type="match status" value="2"/>
</dbReference>
<dbReference type="Gene3D" id="2.30.30.10">
    <property type="entry name" value="Integrase, C-terminal domain superfamily, retroviral"/>
    <property type="match status" value="1"/>
</dbReference>
<dbReference type="Gene3D" id="3.10.10.10">
    <property type="entry name" value="HIV Type 1 Reverse Transcriptase, subunit A, domain 1"/>
    <property type="match status" value="1"/>
</dbReference>
<protein>
    <submittedName>
        <fullName evidence="17">Endogenous retrovirus group K member 8 Pol protein</fullName>
    </submittedName>
</protein>